<keyword evidence="4" id="KW-0732">Signal</keyword>
<feature type="signal peptide" evidence="4">
    <location>
        <begin position="1"/>
        <end position="31"/>
    </location>
</feature>
<evidence type="ECO:0000256" key="2">
    <source>
        <dbReference type="ARBA" id="ARBA00023157"/>
    </source>
</evidence>
<organism evidence="6 7">
    <name type="scientific">Orchesella dallaii</name>
    <dbReference type="NCBI Taxonomy" id="48710"/>
    <lineage>
        <taxon>Eukaryota</taxon>
        <taxon>Metazoa</taxon>
        <taxon>Ecdysozoa</taxon>
        <taxon>Arthropoda</taxon>
        <taxon>Hexapoda</taxon>
        <taxon>Collembola</taxon>
        <taxon>Entomobryomorpha</taxon>
        <taxon>Entomobryoidea</taxon>
        <taxon>Orchesellidae</taxon>
        <taxon>Orchesellinae</taxon>
        <taxon>Orchesella</taxon>
    </lineage>
</organism>
<dbReference type="InterPro" id="IPR000323">
    <property type="entry name" value="Cu2_ascorb_mOase_N"/>
</dbReference>
<dbReference type="PRINTS" id="PR00767">
    <property type="entry name" value="DBMONOXGNASE"/>
</dbReference>
<dbReference type="InterPro" id="IPR014784">
    <property type="entry name" value="Cu2_ascorb_mOase-like_C"/>
</dbReference>
<dbReference type="Proteomes" id="UP001642540">
    <property type="component" value="Unassembled WGS sequence"/>
</dbReference>
<dbReference type="Gene3D" id="2.60.120.310">
    <property type="entry name" value="Copper type II, ascorbate-dependent monooxygenase, N-terminal domain"/>
    <property type="match status" value="1"/>
</dbReference>
<dbReference type="InterPro" id="IPR028460">
    <property type="entry name" value="Tbh/DBH"/>
</dbReference>
<dbReference type="SUPFAM" id="SSF49742">
    <property type="entry name" value="PHM/PNGase F"/>
    <property type="match status" value="2"/>
</dbReference>
<keyword evidence="3" id="KW-0325">Glycoprotein</keyword>
<keyword evidence="7" id="KW-1185">Reference proteome</keyword>
<gene>
    <name evidence="6" type="ORF">ODALV1_LOCUS28886</name>
</gene>
<feature type="chain" id="PRO_5045042772" description="DOMON domain-containing protein" evidence="4">
    <location>
        <begin position="32"/>
        <end position="666"/>
    </location>
</feature>
<dbReference type="PANTHER" id="PTHR10157">
    <property type="entry name" value="DOPAMINE BETA HYDROXYLASE RELATED"/>
    <property type="match status" value="1"/>
</dbReference>
<reference evidence="6 7" key="1">
    <citation type="submission" date="2024-08" db="EMBL/GenBank/DDBJ databases">
        <authorList>
            <person name="Cucini C."/>
            <person name="Frati F."/>
        </authorList>
    </citation>
    <scope>NUCLEOTIDE SEQUENCE [LARGE SCALE GENOMIC DNA]</scope>
</reference>
<dbReference type="InterPro" id="IPR045266">
    <property type="entry name" value="DOH_DOMON"/>
</dbReference>
<evidence type="ECO:0000313" key="7">
    <source>
        <dbReference type="Proteomes" id="UP001642540"/>
    </source>
</evidence>
<dbReference type="InterPro" id="IPR036939">
    <property type="entry name" value="Cu2_ascorb_mOase_N_sf"/>
</dbReference>
<feature type="domain" description="DOMON" evidence="5">
    <location>
        <begin position="49"/>
        <end position="166"/>
    </location>
</feature>
<keyword evidence="2" id="KW-1015">Disulfide bond</keyword>
<dbReference type="PANTHER" id="PTHR10157:SF23">
    <property type="entry name" value="MOXD1 HOMOLOG 1"/>
    <property type="match status" value="1"/>
</dbReference>
<dbReference type="SMART" id="SM00664">
    <property type="entry name" value="DoH"/>
    <property type="match status" value="1"/>
</dbReference>
<dbReference type="EMBL" id="CAXLJM020000148">
    <property type="protein sequence ID" value="CAL8141885.1"/>
    <property type="molecule type" value="Genomic_DNA"/>
</dbReference>
<evidence type="ECO:0000256" key="3">
    <source>
        <dbReference type="ARBA" id="ARBA00023180"/>
    </source>
</evidence>
<dbReference type="InterPro" id="IPR000945">
    <property type="entry name" value="DBH-like"/>
</dbReference>
<evidence type="ECO:0000259" key="5">
    <source>
        <dbReference type="PROSITE" id="PS50836"/>
    </source>
</evidence>
<evidence type="ECO:0000256" key="4">
    <source>
        <dbReference type="SAM" id="SignalP"/>
    </source>
</evidence>
<dbReference type="InterPro" id="IPR005018">
    <property type="entry name" value="DOMON_domain"/>
</dbReference>
<sequence>MSTMYQPSSVFPCVKLFWFFIISTVVRNVSAYIVDNNPYRHFVTLDQHGKYELEWLVDWDQKSVIFNVTVATKGYVGFGLARKGKMSGADIVIGGVNSRGKPYFTDRHAIGNQLPVIDTSQDWTLHTAWEKGNKTFLSFSRPFDTCDADHDLPITDDTMTIIWSYSEKDDELQYHFQNRGGYDVYILDPDLVPRKIDKVYQKTHRTETTDIRVFQMTRRIVMPVEDTTYWCSFHKTPTSRKNHIVGWRTVLPKESDVRHIHHMTLYRCAAPPGASADSLFEGLYRSGGGECYLLDSPSHLLTQYCKEPIHVWAIGGRAIFFPEHVGLPISESGSDYFMLQTHYDNPNLLPNLKISVTLEAFYTDKLRPNDVGMLQLGQSIPGSTSIVIPPSSLDHVIYGHCAGACTERMIPKGGVKAFAAFLHTHTSGRGVRYLHRRGNEDLKWIANDNNYNSKFQQFRILHEERRILPGDQLLQRCVYDTTDRNGTVVVGGFSTQEEMCTGYMYIYPRSPEFARCRSESRDETYLNRLGIENTTWNQTRRKMVITSPTQFAGLSVNDYVNNFIEWDIETRKAFQREHKLSPQISQCPRFTSSISVPQRALNLQGRLERGTSLRDTVRVRGFVAPTKNTIIDSDFEHVSINPIGILQYKQAPQCLRDLRKKTLRKN</sequence>
<protein>
    <recommendedName>
        <fullName evidence="5">DOMON domain-containing protein</fullName>
    </recommendedName>
</protein>
<dbReference type="SUPFAM" id="SSF49344">
    <property type="entry name" value="CBD9-like"/>
    <property type="match status" value="1"/>
</dbReference>
<evidence type="ECO:0000313" key="6">
    <source>
        <dbReference type="EMBL" id="CAL8141885.1"/>
    </source>
</evidence>
<evidence type="ECO:0000256" key="1">
    <source>
        <dbReference type="ARBA" id="ARBA00010676"/>
    </source>
</evidence>
<dbReference type="Pfam" id="PF01082">
    <property type="entry name" value="Cu2_monooxygen"/>
    <property type="match status" value="1"/>
</dbReference>
<proteinExistence type="inferred from homology"/>
<comment type="similarity">
    <text evidence="1">Belongs to the copper type II ascorbate-dependent monooxygenase family.</text>
</comment>
<dbReference type="Pfam" id="PF03712">
    <property type="entry name" value="Cu2_monoox_C"/>
    <property type="match status" value="1"/>
</dbReference>
<accession>A0ABP1S2Z8</accession>
<dbReference type="Gene3D" id="2.60.120.230">
    <property type="match status" value="1"/>
</dbReference>
<dbReference type="InterPro" id="IPR024548">
    <property type="entry name" value="Cu2_monoox_C"/>
</dbReference>
<dbReference type="Pfam" id="PF03351">
    <property type="entry name" value="DOMON"/>
    <property type="match status" value="1"/>
</dbReference>
<comment type="caution">
    <text evidence="6">The sequence shown here is derived from an EMBL/GenBank/DDBJ whole genome shotgun (WGS) entry which is preliminary data.</text>
</comment>
<dbReference type="InterPro" id="IPR008977">
    <property type="entry name" value="PHM/PNGase_F_dom_sf"/>
</dbReference>
<dbReference type="CDD" id="cd09631">
    <property type="entry name" value="DOMON_DOH"/>
    <property type="match status" value="1"/>
</dbReference>
<dbReference type="PROSITE" id="PS50836">
    <property type="entry name" value="DOMON"/>
    <property type="match status" value="1"/>
</dbReference>
<name>A0ABP1S2Z8_9HEXA</name>